<evidence type="ECO:0000313" key="3">
    <source>
        <dbReference type="Proteomes" id="UP000774130"/>
    </source>
</evidence>
<dbReference type="Pfam" id="PF00027">
    <property type="entry name" value="cNMP_binding"/>
    <property type="match status" value="1"/>
</dbReference>
<dbReference type="PROSITE" id="PS50042">
    <property type="entry name" value="CNMP_BINDING_3"/>
    <property type="match status" value="1"/>
</dbReference>
<comment type="caution">
    <text evidence="2">The sequence shown here is derived from an EMBL/GenBank/DDBJ whole genome shotgun (WGS) entry which is preliminary data.</text>
</comment>
<dbReference type="InterPro" id="IPR050397">
    <property type="entry name" value="Env_Response_Regulators"/>
</dbReference>
<evidence type="ECO:0000313" key="2">
    <source>
        <dbReference type="EMBL" id="MBV7390805.1"/>
    </source>
</evidence>
<dbReference type="RefSeq" id="WP_218325857.1">
    <property type="nucleotide sequence ID" value="NZ_JAHUZB010000003.1"/>
</dbReference>
<dbReference type="CDD" id="cd00038">
    <property type="entry name" value="CAP_ED"/>
    <property type="match status" value="1"/>
</dbReference>
<proteinExistence type="predicted"/>
<dbReference type="Proteomes" id="UP000774130">
    <property type="component" value="Unassembled WGS sequence"/>
</dbReference>
<keyword evidence="3" id="KW-1185">Reference proteome</keyword>
<dbReference type="PANTHER" id="PTHR24567">
    <property type="entry name" value="CRP FAMILY TRANSCRIPTIONAL REGULATORY PROTEIN"/>
    <property type="match status" value="1"/>
</dbReference>
<name>A0ABS6TD37_9ENTE</name>
<dbReference type="EMBL" id="JAHUZB010000003">
    <property type="protein sequence ID" value="MBV7390805.1"/>
    <property type="molecule type" value="Genomic_DNA"/>
</dbReference>
<feature type="domain" description="Cyclic nucleotide-binding" evidence="1">
    <location>
        <begin position="32"/>
        <end position="132"/>
    </location>
</feature>
<accession>A0ABS6TD37</accession>
<sequence length="217" mass="24988">MNRNELTEEYLPILQKWQLKSQELKDCQIFIFNPRERIVTEDEEINHFLLMVSGRAKVCNFASNGKNLILGYYISAGLIGDVELMTHQKTATSTIVSISECICIAIPIKQNYQILRNNLQFINALAEELAKKLNENSHNYFASAVYSGEARLAYYILENAYKNYFQDNLRDVAGSVGLSYRHLFRILNHFIDEGLLEKKDEGYFIKEAAILKEKSMA</sequence>
<reference evidence="2 3" key="1">
    <citation type="submission" date="2021-06" db="EMBL/GenBank/DDBJ databases">
        <title>Enterococcus alishanensis sp. nov., a novel lactic acid bacterium isolated from fresh coffee beans.</title>
        <authorList>
            <person name="Chen Y.-S."/>
        </authorList>
    </citation>
    <scope>NUCLEOTIDE SEQUENCE [LARGE SCALE GENOMIC DNA]</scope>
    <source>
        <strain evidence="2 3">ALS3</strain>
    </source>
</reference>
<evidence type="ECO:0000259" key="1">
    <source>
        <dbReference type="PROSITE" id="PS50042"/>
    </source>
</evidence>
<dbReference type="PANTHER" id="PTHR24567:SF26">
    <property type="entry name" value="REGULATORY PROTEIN YEIL"/>
    <property type="match status" value="1"/>
</dbReference>
<dbReference type="InterPro" id="IPR000595">
    <property type="entry name" value="cNMP-bd_dom"/>
</dbReference>
<protein>
    <submittedName>
        <fullName evidence="2">Cyclic nucleotide-binding domain-containing protein</fullName>
    </submittedName>
</protein>
<gene>
    <name evidence="2" type="ORF">KUA55_08945</name>
</gene>
<organism evidence="2 3">
    <name type="scientific">Enterococcus alishanensis</name>
    <dbReference type="NCBI Taxonomy" id="1303817"/>
    <lineage>
        <taxon>Bacteria</taxon>
        <taxon>Bacillati</taxon>
        <taxon>Bacillota</taxon>
        <taxon>Bacilli</taxon>
        <taxon>Lactobacillales</taxon>
        <taxon>Enterococcaceae</taxon>
        <taxon>Enterococcus</taxon>
    </lineage>
</organism>